<keyword evidence="6 9" id="KW-1133">Transmembrane helix</keyword>
<dbReference type="GO" id="GO:0005886">
    <property type="term" value="C:plasma membrane"/>
    <property type="evidence" value="ECO:0007669"/>
    <property type="project" value="UniProtKB-SubCell"/>
</dbReference>
<evidence type="ECO:0000256" key="9">
    <source>
        <dbReference type="RuleBase" id="RU363032"/>
    </source>
</evidence>
<dbReference type="GO" id="GO:0015675">
    <property type="term" value="P:nickel cation transport"/>
    <property type="evidence" value="ECO:0007669"/>
    <property type="project" value="UniProtKB-KW"/>
</dbReference>
<keyword evidence="5 9" id="KW-0812">Transmembrane</keyword>
<evidence type="ECO:0000256" key="4">
    <source>
        <dbReference type="ARBA" id="ARBA00022596"/>
    </source>
</evidence>
<feature type="transmembrane region" description="Helical" evidence="9">
    <location>
        <begin position="222"/>
        <end position="243"/>
    </location>
</feature>
<dbReference type="InterPro" id="IPR000515">
    <property type="entry name" value="MetI-like"/>
</dbReference>
<dbReference type="Proteomes" id="UP000293637">
    <property type="component" value="Unassembled WGS sequence"/>
</dbReference>
<dbReference type="GeneID" id="58091234"/>
<dbReference type="InterPro" id="IPR005769">
    <property type="entry name" value="PhnE/PtxC"/>
</dbReference>
<feature type="transmembrane region" description="Helical" evidence="9">
    <location>
        <begin position="89"/>
        <end position="114"/>
    </location>
</feature>
<dbReference type="AlphaFoldDB" id="A0A4Q9WGG8"/>
<keyword evidence="4" id="KW-0533">Nickel</keyword>
<dbReference type="PROSITE" id="PS50928">
    <property type="entry name" value="ABC_TM1"/>
    <property type="match status" value="1"/>
</dbReference>
<comment type="subcellular location">
    <subcellularLocation>
        <location evidence="2">Cell envelope</location>
    </subcellularLocation>
    <subcellularLocation>
        <location evidence="9">Cell membrane</location>
        <topology evidence="9">Multi-pass membrane protein</topology>
    </subcellularLocation>
    <subcellularLocation>
        <location evidence="1">Membrane</location>
        <topology evidence="1">Multi-pass membrane protein</topology>
    </subcellularLocation>
</comment>
<dbReference type="Gene3D" id="1.10.3720.10">
    <property type="entry name" value="MetI-like"/>
    <property type="match status" value="1"/>
</dbReference>
<feature type="transmembrane region" description="Helical" evidence="9">
    <location>
        <begin position="196"/>
        <end position="216"/>
    </location>
</feature>
<organism evidence="11 12">
    <name type="scientific">Staphylococcus lugdunensis</name>
    <dbReference type="NCBI Taxonomy" id="28035"/>
    <lineage>
        <taxon>Bacteria</taxon>
        <taxon>Bacillati</taxon>
        <taxon>Bacillota</taxon>
        <taxon>Bacilli</taxon>
        <taxon>Bacillales</taxon>
        <taxon>Staphylococcaceae</taxon>
        <taxon>Staphylococcus</taxon>
    </lineage>
</organism>
<evidence type="ECO:0000313" key="11">
    <source>
        <dbReference type="EMBL" id="TBW73522.1"/>
    </source>
</evidence>
<evidence type="ECO:0000256" key="6">
    <source>
        <dbReference type="ARBA" id="ARBA00022989"/>
    </source>
</evidence>
<dbReference type="RefSeq" id="WP_002492559.1">
    <property type="nucleotide sequence ID" value="NZ_AP021848.1"/>
</dbReference>
<name>A0A4Q9WGG8_STALU</name>
<evidence type="ECO:0000256" key="5">
    <source>
        <dbReference type="ARBA" id="ARBA00022692"/>
    </source>
</evidence>
<feature type="domain" description="ABC transmembrane type-1" evidence="10">
    <location>
        <begin position="85"/>
        <end position="268"/>
    </location>
</feature>
<comment type="similarity">
    <text evidence="9">Belongs to the binding-protein-dependent transport system permease family.</text>
</comment>
<gene>
    <name evidence="11" type="primary">phnE</name>
    <name evidence="11" type="ORF">EQ812_01585</name>
</gene>
<dbReference type="PANTHER" id="PTHR30043:SF8">
    <property type="entry name" value="ABC TRANSPORTER, PERMEASE PROTEIN CC0363, PUTATIVE-RELATED"/>
    <property type="match status" value="1"/>
</dbReference>
<protein>
    <submittedName>
        <fullName evidence="11">Phosphonate ABC transporter, permease protein PhnE</fullName>
    </submittedName>
</protein>
<reference evidence="11 12" key="1">
    <citation type="journal article" date="2019" name="Sci. Transl. Med.">
        <title>Quorum sensing between bacterial species on the skin protects against epidermal injury in atopic dermatitis.</title>
        <authorList>
            <person name="Williams M.R."/>
        </authorList>
    </citation>
    <scope>NUCLEOTIDE SEQUENCE [LARGE SCALE GENOMIC DNA]</scope>
    <source>
        <strain evidence="11 12">E7</strain>
    </source>
</reference>
<evidence type="ECO:0000256" key="2">
    <source>
        <dbReference type="ARBA" id="ARBA00004196"/>
    </source>
</evidence>
<dbReference type="GO" id="GO:0015416">
    <property type="term" value="F:ABC-type phosphonate transporter activity"/>
    <property type="evidence" value="ECO:0007669"/>
    <property type="project" value="InterPro"/>
</dbReference>
<dbReference type="GO" id="GO:0030313">
    <property type="term" value="C:cell envelope"/>
    <property type="evidence" value="ECO:0007669"/>
    <property type="project" value="UniProtKB-SubCell"/>
</dbReference>
<accession>A0A4Q9WGG8</accession>
<dbReference type="EMBL" id="SCHB01000001">
    <property type="protein sequence ID" value="TBW73522.1"/>
    <property type="molecule type" value="Genomic_DNA"/>
</dbReference>
<feature type="transmembrane region" description="Helical" evidence="9">
    <location>
        <begin position="126"/>
        <end position="144"/>
    </location>
</feature>
<feature type="transmembrane region" description="Helical" evidence="9">
    <location>
        <begin position="250"/>
        <end position="271"/>
    </location>
</feature>
<keyword evidence="3 9" id="KW-0813">Transport</keyword>
<evidence type="ECO:0000256" key="8">
    <source>
        <dbReference type="ARBA" id="ARBA00023136"/>
    </source>
</evidence>
<feature type="transmembrane region" description="Helical" evidence="9">
    <location>
        <begin position="28"/>
        <end position="48"/>
    </location>
</feature>
<evidence type="ECO:0000256" key="1">
    <source>
        <dbReference type="ARBA" id="ARBA00004141"/>
    </source>
</evidence>
<dbReference type="Pfam" id="PF00528">
    <property type="entry name" value="BPD_transp_1"/>
    <property type="match status" value="1"/>
</dbReference>
<evidence type="ECO:0000313" key="12">
    <source>
        <dbReference type="Proteomes" id="UP000293637"/>
    </source>
</evidence>
<comment type="caution">
    <text evidence="11">The sequence shown here is derived from an EMBL/GenBank/DDBJ whole genome shotgun (WGS) entry which is preliminary data.</text>
</comment>
<evidence type="ECO:0000256" key="3">
    <source>
        <dbReference type="ARBA" id="ARBA00022448"/>
    </source>
</evidence>
<dbReference type="SUPFAM" id="SSF161098">
    <property type="entry name" value="MetI-like"/>
    <property type="match status" value="1"/>
</dbReference>
<keyword evidence="7" id="KW-0921">Nickel transport</keyword>
<keyword evidence="7" id="KW-0406">Ion transport</keyword>
<dbReference type="NCBIfam" id="TIGR01097">
    <property type="entry name" value="PhnE"/>
    <property type="match status" value="1"/>
</dbReference>
<sequence length="276" mass="30033">MTHEPQTFQSPKYNLSTKRQKQRVIKRWVIAIVVALIVIWGFAGMPALELKSKSVEILKAIFSGLFHPDLGYIYIPEGEDLLRGLLETFAIAVIGTFIAAIICIPFAFLGANNLVKLRPVTGTMKFILSVIRVFPEIVMALIFIKAVGPGSFSGVLALGIHSVGMLGKLFVEDIESLDFTSVESLKASGANKTKTLVFAVIPQILPSFLSLILYRFELNLRSASILGLIGAGGIGTPLIFALQTRSWDRVGIILIGLVIMVAIVDLISGAIRKRIV</sequence>
<evidence type="ECO:0000256" key="7">
    <source>
        <dbReference type="ARBA" id="ARBA00023112"/>
    </source>
</evidence>
<keyword evidence="8 9" id="KW-0472">Membrane</keyword>
<dbReference type="PANTHER" id="PTHR30043">
    <property type="entry name" value="PHOSPHONATES TRANSPORT SYSTEM PERMEASE PROTEIN"/>
    <property type="match status" value="1"/>
</dbReference>
<proteinExistence type="inferred from homology"/>
<evidence type="ECO:0000259" key="10">
    <source>
        <dbReference type="PROSITE" id="PS50928"/>
    </source>
</evidence>
<dbReference type="CDD" id="cd06261">
    <property type="entry name" value="TM_PBP2"/>
    <property type="match status" value="1"/>
</dbReference>
<dbReference type="InterPro" id="IPR035906">
    <property type="entry name" value="MetI-like_sf"/>
</dbReference>